<feature type="transmembrane region" description="Helical" evidence="2">
    <location>
        <begin position="108"/>
        <end position="137"/>
    </location>
</feature>
<dbReference type="AlphaFoldDB" id="A0A3M4WES1"/>
<keyword evidence="2" id="KW-0812">Transmembrane</keyword>
<accession>A0A3M4WES1</accession>
<dbReference type="InterPro" id="IPR003425">
    <property type="entry name" value="CCB3/YggT"/>
</dbReference>
<dbReference type="GO" id="GO:0016020">
    <property type="term" value="C:membrane"/>
    <property type="evidence" value="ECO:0007669"/>
    <property type="project" value="InterPro"/>
</dbReference>
<name>A0A3M4WES1_PSECI</name>
<sequence length="205" mass="22682">MFQAFRSRSMIGLNTAAIYVLQTIGSLYLLIILLRFVLQLVRANFYNPLSQFTVKATQPLLKPLRRVIPSVFGLDMSSLVLAIIVQLILMALTLLLSYGTTGDPLHLLIWAIIGVTALFLKIFFFALIISVILSWVAPGSHNPGAELVNQICEPALAPFRKFLPNLGGLDLSPIFAFLALKLLDMLVINNLAAMSMMPQVLRMLI</sequence>
<feature type="transmembrane region" description="Helical" evidence="2">
    <location>
        <begin position="76"/>
        <end position="96"/>
    </location>
</feature>
<organism evidence="3 4">
    <name type="scientific">Pseudomonas cichorii</name>
    <dbReference type="NCBI Taxonomy" id="36746"/>
    <lineage>
        <taxon>Bacteria</taxon>
        <taxon>Pseudomonadati</taxon>
        <taxon>Pseudomonadota</taxon>
        <taxon>Gammaproteobacteria</taxon>
        <taxon>Pseudomonadales</taxon>
        <taxon>Pseudomonadaceae</taxon>
        <taxon>Pseudomonas</taxon>
    </lineage>
</organism>
<protein>
    <submittedName>
        <fullName evidence="3">YGGT protein</fullName>
    </submittedName>
</protein>
<dbReference type="Pfam" id="PF02325">
    <property type="entry name" value="CCB3_YggT"/>
    <property type="match status" value="2"/>
</dbReference>
<dbReference type="Proteomes" id="UP000278332">
    <property type="component" value="Unassembled WGS sequence"/>
</dbReference>
<keyword evidence="2" id="KW-1133">Transmembrane helix</keyword>
<feature type="transmembrane region" description="Helical" evidence="2">
    <location>
        <begin position="12"/>
        <end position="38"/>
    </location>
</feature>
<keyword evidence="2" id="KW-0472">Membrane</keyword>
<gene>
    <name evidence="3" type="ORF">ALP84_04389</name>
</gene>
<dbReference type="PANTHER" id="PTHR33219">
    <property type="entry name" value="YLMG HOMOLOG PROTEIN 2, CHLOROPLASTIC"/>
    <property type="match status" value="1"/>
</dbReference>
<evidence type="ECO:0000313" key="3">
    <source>
        <dbReference type="EMBL" id="RMR62485.1"/>
    </source>
</evidence>
<reference evidence="3 4" key="1">
    <citation type="submission" date="2018-08" db="EMBL/GenBank/DDBJ databases">
        <title>Recombination of ecologically and evolutionarily significant loci maintains genetic cohesion in the Pseudomonas syringae species complex.</title>
        <authorList>
            <person name="Dillon M."/>
            <person name="Thakur S."/>
            <person name="Almeida R.N.D."/>
            <person name="Weir B.S."/>
            <person name="Guttman D.S."/>
        </authorList>
    </citation>
    <scope>NUCLEOTIDE SEQUENCE [LARGE SCALE GENOMIC DNA]</scope>
    <source>
        <strain evidence="3 4">ICMP 6917</strain>
    </source>
</reference>
<feature type="transmembrane region" description="Helical" evidence="2">
    <location>
        <begin position="174"/>
        <end position="193"/>
    </location>
</feature>
<evidence type="ECO:0000256" key="2">
    <source>
        <dbReference type="SAM" id="Phobius"/>
    </source>
</evidence>
<dbReference type="PANTHER" id="PTHR33219:SF14">
    <property type="entry name" value="PROTEIN COFACTOR ASSEMBLY OF COMPLEX C SUBUNIT B CCB3, CHLOROPLASTIC-RELATED"/>
    <property type="match status" value="1"/>
</dbReference>
<proteinExistence type="inferred from homology"/>
<comment type="caution">
    <text evidence="3">The sequence shown here is derived from an EMBL/GenBank/DDBJ whole genome shotgun (WGS) entry which is preliminary data.</text>
</comment>
<comment type="similarity">
    <text evidence="1">Belongs to the YggT family.</text>
</comment>
<dbReference type="EMBL" id="RBRY01000022">
    <property type="protein sequence ID" value="RMR62485.1"/>
    <property type="molecule type" value="Genomic_DNA"/>
</dbReference>
<evidence type="ECO:0000313" key="4">
    <source>
        <dbReference type="Proteomes" id="UP000278332"/>
    </source>
</evidence>
<evidence type="ECO:0000256" key="1">
    <source>
        <dbReference type="ARBA" id="ARBA00010894"/>
    </source>
</evidence>